<reference evidence="3 4" key="1">
    <citation type="submission" date="2018-07" db="EMBL/GenBank/DDBJ databases">
        <title>Genomic Encyclopedia of Type Strains, Phase IV (KMG-IV): sequencing the most valuable type-strain genomes for metagenomic binning, comparative biology and taxonomic classification.</title>
        <authorList>
            <person name="Goeker M."/>
        </authorList>
    </citation>
    <scope>NUCLEOTIDE SEQUENCE [LARGE SCALE GENOMIC DNA]</scope>
    <source>
        <strain evidence="3 4">DSM 21634</strain>
    </source>
</reference>
<keyword evidence="4" id="KW-1185">Reference proteome</keyword>
<dbReference type="Pfam" id="PF13692">
    <property type="entry name" value="Glyco_trans_1_4"/>
    <property type="match status" value="1"/>
</dbReference>
<evidence type="ECO:0000259" key="2">
    <source>
        <dbReference type="Pfam" id="PF13579"/>
    </source>
</evidence>
<dbReference type="AlphaFoldDB" id="A0A368XMU3"/>
<name>A0A368XMU3_9BURK</name>
<dbReference type="Gene3D" id="3.40.50.2000">
    <property type="entry name" value="Glycogen Phosphorylase B"/>
    <property type="match status" value="2"/>
</dbReference>
<dbReference type="Proteomes" id="UP000252884">
    <property type="component" value="Unassembled WGS sequence"/>
</dbReference>
<dbReference type="SUPFAM" id="SSF53756">
    <property type="entry name" value="UDP-Glycosyltransferase/glycogen phosphorylase"/>
    <property type="match status" value="1"/>
</dbReference>
<dbReference type="RefSeq" id="WP_211333041.1">
    <property type="nucleotide sequence ID" value="NZ_QPJK01000006.1"/>
</dbReference>
<evidence type="ECO:0000256" key="1">
    <source>
        <dbReference type="ARBA" id="ARBA00022679"/>
    </source>
</evidence>
<sequence>MAGMARHCVFLVPGDAQARTGGTLYDRRIAEGLRALGWQVDWCSPGDGFPSPGAPARAQAAACTAALPDGALVVADGLAFGVLAELAERHAQRLRWVALVHHPLALESGLSPQEQDRLQASERRALACARQVIVTSAATARALGAYGVPATRTAVVEPGTDPVPPAQGSGQGLSLLCVATVTPRKAHALLLQALAGLRERPWHLHCVGSLDRDAATAAAAQDLVQALGLGQRVTWHGEVAAEPLQALYAQADLFVLPSLYEGYGMAFAEALAHGLPVLGCAAGAVPDTVPATAGVLVPPGDPVALQAALQPLLDNTAWRQALAAGARAAGQRLPRWEQAAARFAAVLEASA</sequence>
<dbReference type="InterPro" id="IPR028098">
    <property type="entry name" value="Glyco_trans_4-like_N"/>
</dbReference>
<proteinExistence type="predicted"/>
<gene>
    <name evidence="3" type="ORF">DES41_106192</name>
</gene>
<protein>
    <submittedName>
        <fullName evidence="3">Glycosyltransferase involved in cell wall biosynthesis</fullName>
    </submittedName>
</protein>
<dbReference type="Pfam" id="PF13579">
    <property type="entry name" value="Glyco_trans_4_4"/>
    <property type="match status" value="1"/>
</dbReference>
<keyword evidence="1 3" id="KW-0808">Transferase</keyword>
<organism evidence="3 4">
    <name type="scientific">Pseudorhodoferax soli</name>
    <dbReference type="NCBI Taxonomy" id="545864"/>
    <lineage>
        <taxon>Bacteria</taxon>
        <taxon>Pseudomonadati</taxon>
        <taxon>Pseudomonadota</taxon>
        <taxon>Betaproteobacteria</taxon>
        <taxon>Burkholderiales</taxon>
        <taxon>Comamonadaceae</taxon>
    </lineage>
</organism>
<dbReference type="PANTHER" id="PTHR46401:SF2">
    <property type="entry name" value="GLYCOSYLTRANSFERASE WBBK-RELATED"/>
    <property type="match status" value="1"/>
</dbReference>
<accession>A0A368XMU3</accession>
<dbReference type="PANTHER" id="PTHR46401">
    <property type="entry name" value="GLYCOSYLTRANSFERASE WBBK-RELATED"/>
    <property type="match status" value="1"/>
</dbReference>
<evidence type="ECO:0000313" key="4">
    <source>
        <dbReference type="Proteomes" id="UP000252884"/>
    </source>
</evidence>
<dbReference type="GO" id="GO:0016757">
    <property type="term" value="F:glycosyltransferase activity"/>
    <property type="evidence" value="ECO:0007669"/>
    <property type="project" value="TreeGrafter"/>
</dbReference>
<dbReference type="CDD" id="cd03801">
    <property type="entry name" value="GT4_PimA-like"/>
    <property type="match status" value="1"/>
</dbReference>
<dbReference type="EMBL" id="QPJK01000006">
    <property type="protein sequence ID" value="RCW69321.1"/>
    <property type="molecule type" value="Genomic_DNA"/>
</dbReference>
<dbReference type="GO" id="GO:0009103">
    <property type="term" value="P:lipopolysaccharide biosynthetic process"/>
    <property type="evidence" value="ECO:0007669"/>
    <property type="project" value="TreeGrafter"/>
</dbReference>
<feature type="domain" description="Glycosyltransferase subfamily 4-like N-terminal" evidence="2">
    <location>
        <begin position="52"/>
        <end position="159"/>
    </location>
</feature>
<comment type="caution">
    <text evidence="3">The sequence shown here is derived from an EMBL/GenBank/DDBJ whole genome shotgun (WGS) entry which is preliminary data.</text>
</comment>
<evidence type="ECO:0000313" key="3">
    <source>
        <dbReference type="EMBL" id="RCW69321.1"/>
    </source>
</evidence>